<evidence type="ECO:0000313" key="1">
    <source>
        <dbReference type="EMBL" id="AQP52246.1"/>
    </source>
</evidence>
<gene>
    <name evidence="1" type="ORF">BW733_16880</name>
</gene>
<dbReference type="AlphaFoldDB" id="A0A1Q2D1H0"/>
<dbReference type="KEGG" id="tfa:BW733_16880"/>
<accession>A0A1Q2D1H0</accession>
<sequence>MILLIAQSLSTAGPGELTRLLRLLDVDGRTRQIRVPAHMVMSVDEEVPERTRPDVVGLLCTPVAQRFDSAWNRINEVDLPVKDEADCYIRHSAYRDQLVFAPPTQHSDLSVAARQALALVTFRRWRSAVGLQMEELDSLEDHLWEYLTVTSETFRSWFERDPFTRRWPDSLQSRLREAVTACHLRYPAVVEGIDALISITYGGLFGGIESDWSLHDLNRVFALTSSQVRAPSADLFVHSLWIDKDWGRHDPALVARWRAIPG</sequence>
<dbReference type="Proteomes" id="UP000188235">
    <property type="component" value="Chromosome"/>
</dbReference>
<keyword evidence="2" id="KW-1185">Reference proteome</keyword>
<protein>
    <submittedName>
        <fullName evidence="1">Uncharacterized protein</fullName>
    </submittedName>
</protein>
<dbReference type="OrthoDB" id="4567081at2"/>
<evidence type="ECO:0000313" key="2">
    <source>
        <dbReference type="Proteomes" id="UP000188235"/>
    </source>
</evidence>
<organism evidence="1 2">
    <name type="scientific">Tessaracoccus flavescens</name>
    <dbReference type="NCBI Taxonomy" id="399497"/>
    <lineage>
        <taxon>Bacteria</taxon>
        <taxon>Bacillati</taxon>
        <taxon>Actinomycetota</taxon>
        <taxon>Actinomycetes</taxon>
        <taxon>Propionibacteriales</taxon>
        <taxon>Propionibacteriaceae</taxon>
        <taxon>Tessaracoccus</taxon>
    </lineage>
</organism>
<dbReference type="STRING" id="399497.BW733_16880"/>
<dbReference type="EMBL" id="CP019607">
    <property type="protein sequence ID" value="AQP52246.1"/>
    <property type="molecule type" value="Genomic_DNA"/>
</dbReference>
<name>A0A1Q2D1H0_9ACTN</name>
<proteinExistence type="predicted"/>
<reference evidence="1 2" key="1">
    <citation type="journal article" date="2008" name="Int. J. Syst. Evol. Microbiol.">
        <title>Tessaracoccus flavescens sp. nov., isolated from marine sediment.</title>
        <authorList>
            <person name="Lee D.W."/>
            <person name="Lee S.D."/>
        </authorList>
    </citation>
    <scope>NUCLEOTIDE SEQUENCE [LARGE SCALE GENOMIC DNA]</scope>
    <source>
        <strain evidence="1 2">SST-39T</strain>
    </source>
</reference>